<evidence type="ECO:0000256" key="1">
    <source>
        <dbReference type="SAM" id="SignalP"/>
    </source>
</evidence>
<dbReference type="AlphaFoldDB" id="A0A7S4J9L0"/>
<proteinExistence type="predicted"/>
<dbReference type="SUPFAM" id="SSF54534">
    <property type="entry name" value="FKBP-like"/>
    <property type="match status" value="1"/>
</dbReference>
<dbReference type="Pfam" id="PF00254">
    <property type="entry name" value="FKBP_C"/>
    <property type="match status" value="1"/>
</dbReference>
<accession>A0A7S4J9L0</accession>
<dbReference type="EMBL" id="HBKN01004814">
    <property type="protein sequence ID" value="CAE2256738.1"/>
    <property type="molecule type" value="Transcribed_RNA"/>
</dbReference>
<gene>
    <name evidence="3" type="ORF">GTHE00462_LOCUS3961</name>
</gene>
<feature type="domain" description="PPIase FKBP-type" evidence="2">
    <location>
        <begin position="157"/>
        <end position="199"/>
    </location>
</feature>
<keyword evidence="1" id="KW-0732">Signal</keyword>
<name>A0A7S4J9L0_GUITH</name>
<evidence type="ECO:0000313" key="3">
    <source>
        <dbReference type="EMBL" id="CAE2256738.1"/>
    </source>
</evidence>
<feature type="signal peptide" evidence="1">
    <location>
        <begin position="1"/>
        <end position="23"/>
    </location>
</feature>
<evidence type="ECO:0000259" key="2">
    <source>
        <dbReference type="Pfam" id="PF00254"/>
    </source>
</evidence>
<feature type="chain" id="PRO_5031042499" description="PPIase FKBP-type domain-containing protein" evidence="1">
    <location>
        <begin position="24"/>
        <end position="257"/>
    </location>
</feature>
<dbReference type="GO" id="GO:0003755">
    <property type="term" value="F:peptidyl-prolyl cis-trans isomerase activity"/>
    <property type="evidence" value="ECO:0007669"/>
    <property type="project" value="InterPro"/>
</dbReference>
<organism evidence="3">
    <name type="scientific">Guillardia theta</name>
    <name type="common">Cryptophyte</name>
    <name type="synonym">Cryptomonas phi</name>
    <dbReference type="NCBI Taxonomy" id="55529"/>
    <lineage>
        <taxon>Eukaryota</taxon>
        <taxon>Cryptophyceae</taxon>
        <taxon>Pyrenomonadales</taxon>
        <taxon>Geminigeraceae</taxon>
        <taxon>Guillardia</taxon>
    </lineage>
</organism>
<dbReference type="InterPro" id="IPR046357">
    <property type="entry name" value="PPIase_dom_sf"/>
</dbReference>
<dbReference type="Gene3D" id="3.10.50.40">
    <property type="match status" value="1"/>
</dbReference>
<dbReference type="InterPro" id="IPR001179">
    <property type="entry name" value="PPIase_FKBP_dom"/>
</dbReference>
<protein>
    <recommendedName>
        <fullName evidence="2">PPIase FKBP-type domain-containing protein</fullName>
    </recommendedName>
</protein>
<sequence length="257" mass="30126">MTTIALLVTLLGFAMLRSQVCRAEETRCFLCSLRDASMRIRGGDSSELDIFKKYKEEERVLRRTFKVEPNSEPDSEYHDERESEMQLVPPLPMNATSIYQVAYQDVWPGDGERPREGQLIRLRWNVAKSYEHLSDQETGRPWKGDDLKKGGSVVWPDDEPLEFVLYQDPYICPGIEDAVASMRVGGRRHCVIQPDLGFRIEHGFAFTKPLPRNLQERERLLQWMGSEYFDRDRWQQLRPLCWELELEDARDVVDREL</sequence>
<reference evidence="3" key="1">
    <citation type="submission" date="2021-01" db="EMBL/GenBank/DDBJ databases">
        <authorList>
            <person name="Corre E."/>
            <person name="Pelletier E."/>
            <person name="Niang G."/>
            <person name="Scheremetjew M."/>
            <person name="Finn R."/>
            <person name="Kale V."/>
            <person name="Holt S."/>
            <person name="Cochrane G."/>
            <person name="Meng A."/>
            <person name="Brown T."/>
            <person name="Cohen L."/>
        </authorList>
    </citation>
    <scope>NUCLEOTIDE SEQUENCE</scope>
    <source>
        <strain evidence="3">CCMP 2712</strain>
    </source>
</reference>